<gene>
    <name evidence="1" type="ORF">PSP31121_05406</name>
</gene>
<organism evidence="1 2">
    <name type="scientific">Pandoraea sputorum</name>
    <dbReference type="NCBI Taxonomy" id="93222"/>
    <lineage>
        <taxon>Bacteria</taxon>
        <taxon>Pseudomonadati</taxon>
        <taxon>Pseudomonadota</taxon>
        <taxon>Betaproteobacteria</taxon>
        <taxon>Burkholderiales</taxon>
        <taxon>Burkholderiaceae</taxon>
        <taxon>Pandoraea</taxon>
    </lineage>
</organism>
<name>A0A5E5BKD9_9BURK</name>
<evidence type="ECO:0000313" key="2">
    <source>
        <dbReference type="Proteomes" id="UP000335538"/>
    </source>
</evidence>
<dbReference type="AlphaFoldDB" id="A0A5E5BKD9"/>
<dbReference type="RefSeq" id="WP_191631789.1">
    <property type="nucleotide sequence ID" value="NZ_CABPSR010000034.1"/>
</dbReference>
<dbReference type="EMBL" id="CABPSR010000034">
    <property type="protein sequence ID" value="VVE85767.1"/>
    <property type="molecule type" value="Genomic_DNA"/>
</dbReference>
<proteinExistence type="predicted"/>
<dbReference type="Proteomes" id="UP000335538">
    <property type="component" value="Unassembled WGS sequence"/>
</dbReference>
<protein>
    <submittedName>
        <fullName evidence="1">Uncharacterized protein</fullName>
    </submittedName>
</protein>
<sequence>MTFTVTRRCEPTKAMALELTLNQPIRLGQSSEVDVGKVMERRYCQPPLPTSGGTSQASGLIVLTVHAPSDAGVIDDPLPDPGPKLLEQVSAKIRKTFVAAGVPREIADAQADDIARYLACEPFLDVDKGPLGTQDGTQVVHEEAIDVSIRDRDVYVHKTTTYRAATGQPDGAQAVPTKVVDLGVKFSTSCSYLGLGDTWRVKATVANVQVQLSGAVELEALSELREQLGAPKAPHSWGEWLRQLVARLAALFGEQSIEFVVGDVVELTRSKAPTRPARIRLQDLPRFEAASFVFAGQGYWGWNNGVTEYRQDYLYEAVTRDGKAVAGPTTQDKAFDADGGRRGYQHARRFKETRELTFGKQIHAGTYAHGTEYLAQAARAKRALGLDPAQPALGEHLFRYAWEGHDFITLNDANLLAGSTLPKYAQQLRRLEQLTLNRRDARKELTPDELTESKRLQTEVDASAQALGFTGVPVSEQIALVKLLLNHVIIERIKEAFPNEDQQGQVLTTLGEGAPVTDIAIGGDGGPRFSNAPERLQISIHTNKLPPKFLDGAAYITFHSEHLSPGEDGTVQIGGTAFRAEELKTAKRTTTATWEITASTAEDVDQSGEATASEAKLWGAWYEAHLVLKMKTSPPPSLA</sequence>
<evidence type="ECO:0000313" key="1">
    <source>
        <dbReference type="EMBL" id="VVE85767.1"/>
    </source>
</evidence>
<reference evidence="1 2" key="1">
    <citation type="submission" date="2019-08" db="EMBL/GenBank/DDBJ databases">
        <authorList>
            <person name="Peeters C."/>
        </authorList>
    </citation>
    <scope>NUCLEOTIDE SEQUENCE [LARGE SCALE GENOMIC DNA]</scope>
    <source>
        <strain evidence="1 2">LMG 31121</strain>
    </source>
</reference>
<accession>A0A5E5BKD9</accession>